<keyword evidence="1" id="KW-0808">Transferase</keyword>
<accession>A0ABV3TGR0</accession>
<comment type="caution">
    <text evidence="3">The sequence shown here is derived from an EMBL/GenBank/DDBJ whole genome shotgun (WGS) entry which is preliminary data.</text>
</comment>
<organism evidence="3 4">
    <name type="scientific">Thioclava arctica</name>
    <dbReference type="NCBI Taxonomy" id="3238301"/>
    <lineage>
        <taxon>Bacteria</taxon>
        <taxon>Pseudomonadati</taxon>
        <taxon>Pseudomonadota</taxon>
        <taxon>Alphaproteobacteria</taxon>
        <taxon>Rhodobacterales</taxon>
        <taxon>Paracoccaceae</taxon>
        <taxon>Thioclava</taxon>
    </lineage>
</organism>
<protein>
    <recommendedName>
        <fullName evidence="2">Alpha 1,4-glycosyltransferase domain-containing protein</fullName>
    </recommendedName>
</protein>
<feature type="domain" description="Alpha 1,4-glycosyltransferase" evidence="2">
    <location>
        <begin position="168"/>
        <end position="238"/>
    </location>
</feature>
<reference evidence="3 4" key="1">
    <citation type="journal article" date="2011" name="Int. J. Syst. Evol. Microbiol.">
        <title>Zhongshania antarctica gen. nov., sp. nov. and Zhongshania guokunii sp. nov., gammaproteobacteria respectively isolated from coastal attached (fast) ice and surface seawater of the Antarctic.</title>
        <authorList>
            <person name="Li H.J."/>
            <person name="Zhang X.Y."/>
            <person name="Chen C.X."/>
            <person name="Zhang Y.J."/>
            <person name="Gao Z.M."/>
            <person name="Yu Y."/>
            <person name="Chen X.L."/>
            <person name="Chen B."/>
            <person name="Zhang Y.Z."/>
        </authorList>
    </citation>
    <scope>NUCLEOTIDE SEQUENCE [LARGE SCALE GENOMIC DNA]</scope>
    <source>
        <strain evidence="3 4">15-R06ZXC-3</strain>
    </source>
</reference>
<keyword evidence="4" id="KW-1185">Reference proteome</keyword>
<sequence>MSKLPTIASLWIGDRLSWLEQLSLKSFVDAGHETLLYCYNLIPNAPAGVTLRDARDIFPGDDIIRHKRTGSPAIHADLWRMHLMQKTDFIWVDADVLCVRAFDFAQPSVFGLEKPHLVCNAVMRLPTESETLKGLLDFVADPYAIGPWLKSEQQDELRAARDRGEPVHFSEQEWGLTGPAALTYFLKETGEWSQALPQQAFYPISFKDRNKMIMSRFDVEADFLTDDTYAVHMWARRMKPRLQEAENNRPRRGSYMHKALIKHGIDPAEAPIPPKHKPADTAP</sequence>
<proteinExistence type="predicted"/>
<dbReference type="Gene3D" id="3.90.550.20">
    <property type="match status" value="1"/>
</dbReference>
<dbReference type="PANTHER" id="PTHR12042">
    <property type="entry name" value="LACTOSYLCERAMIDE 4-ALPHA-GALACTOSYLTRANSFERASE ALPHA- 1,4-GALACTOSYLTRANSFERASE"/>
    <property type="match status" value="1"/>
</dbReference>
<dbReference type="PANTHER" id="PTHR12042:SF21">
    <property type="entry name" value="ALPHA1,4-GALACTOSYLTRANSFERASE 1-RELATED"/>
    <property type="match status" value="1"/>
</dbReference>
<evidence type="ECO:0000256" key="1">
    <source>
        <dbReference type="ARBA" id="ARBA00022679"/>
    </source>
</evidence>
<dbReference type="SUPFAM" id="SSF53448">
    <property type="entry name" value="Nucleotide-diphospho-sugar transferases"/>
    <property type="match status" value="1"/>
</dbReference>
<evidence type="ECO:0000259" key="2">
    <source>
        <dbReference type="Pfam" id="PF04572"/>
    </source>
</evidence>
<dbReference type="InterPro" id="IPR051981">
    <property type="entry name" value="Glycosyltransf_32"/>
</dbReference>
<dbReference type="InterPro" id="IPR029044">
    <property type="entry name" value="Nucleotide-diphossugar_trans"/>
</dbReference>
<gene>
    <name evidence="3" type="ORF">AB4874_03715</name>
</gene>
<name>A0ABV3TGR0_9RHOB</name>
<dbReference type="Pfam" id="PF04572">
    <property type="entry name" value="Gb3_synth"/>
    <property type="match status" value="1"/>
</dbReference>
<evidence type="ECO:0000313" key="3">
    <source>
        <dbReference type="EMBL" id="MEX1660757.1"/>
    </source>
</evidence>
<dbReference type="Proteomes" id="UP001557465">
    <property type="component" value="Unassembled WGS sequence"/>
</dbReference>
<dbReference type="EMBL" id="JBFRYC010000002">
    <property type="protein sequence ID" value="MEX1660757.1"/>
    <property type="molecule type" value="Genomic_DNA"/>
</dbReference>
<dbReference type="RefSeq" id="WP_368390984.1">
    <property type="nucleotide sequence ID" value="NZ_JBFRYC010000002.1"/>
</dbReference>
<evidence type="ECO:0000313" key="4">
    <source>
        <dbReference type="Proteomes" id="UP001557465"/>
    </source>
</evidence>
<dbReference type="InterPro" id="IPR007652">
    <property type="entry name" value="A1-4-GlycosylTfrase_dom"/>
</dbReference>